<evidence type="ECO:0000259" key="1">
    <source>
        <dbReference type="Pfam" id="PF08241"/>
    </source>
</evidence>
<dbReference type="InterPro" id="IPR029063">
    <property type="entry name" value="SAM-dependent_MTases_sf"/>
</dbReference>
<accession>A0A9X2JKU7</accession>
<dbReference type="Pfam" id="PF08241">
    <property type="entry name" value="Methyltransf_11"/>
    <property type="match status" value="1"/>
</dbReference>
<feature type="domain" description="Methyltransferase type 11" evidence="1">
    <location>
        <begin position="160"/>
        <end position="209"/>
    </location>
</feature>
<dbReference type="InterPro" id="IPR013216">
    <property type="entry name" value="Methyltransf_11"/>
</dbReference>
<sequence>MHWKTKARIQTLVARLPDRLSYPLYYQLQRRFGAMRPHRIDPTNRMQVAIQLCERIVQMGRSPVGATFFEVGTGWRLNLPIAMWLLGAEQTVTVDLNRYLRMELVQEDLAYLRQHRDAMAGMFAGALPELFDRTRFAQLLAAHPTSAEEFCQLIAARYIAPGDAARTPLADDSIDFHVSCNVLEHIPQQVLAAIFAEANRIVRPDGLLLHRVDHSDHFSHTDQSISPIHFLRFSDGYWQTLAGNRYGYVNRLREDDYLALFDGAGQAIEQVESECDAHVLSLLEDDLDLAKPYADKSLDTLARLNSLFVTRPAPAAMAQVA</sequence>
<keyword evidence="2" id="KW-0489">Methyltransferase</keyword>
<dbReference type="SUPFAM" id="SSF53335">
    <property type="entry name" value="S-adenosyl-L-methionine-dependent methyltransferases"/>
    <property type="match status" value="1"/>
</dbReference>
<organism evidence="2 3">
    <name type="scientific">Aeoliella straminimaris</name>
    <dbReference type="NCBI Taxonomy" id="2954799"/>
    <lineage>
        <taxon>Bacteria</taxon>
        <taxon>Pseudomonadati</taxon>
        <taxon>Planctomycetota</taxon>
        <taxon>Planctomycetia</taxon>
        <taxon>Pirellulales</taxon>
        <taxon>Lacipirellulaceae</taxon>
        <taxon>Aeoliella</taxon>
    </lineage>
</organism>
<comment type="caution">
    <text evidence="2">The sequence shown here is derived from an EMBL/GenBank/DDBJ whole genome shotgun (WGS) entry which is preliminary data.</text>
</comment>
<reference evidence="2" key="1">
    <citation type="submission" date="2022-06" db="EMBL/GenBank/DDBJ databases">
        <title>Aeoliella straminimaris, a novel planctomycete from sediments.</title>
        <authorList>
            <person name="Vitorino I.R."/>
            <person name="Lage O.M."/>
        </authorList>
    </citation>
    <scope>NUCLEOTIDE SEQUENCE</scope>
    <source>
        <strain evidence="2">ICT_H6.2</strain>
    </source>
</reference>
<dbReference type="RefSeq" id="WP_252855539.1">
    <property type="nucleotide sequence ID" value="NZ_JAMXLR010000092.1"/>
</dbReference>
<keyword evidence="3" id="KW-1185">Reference proteome</keyword>
<dbReference type="GO" id="GO:0032259">
    <property type="term" value="P:methylation"/>
    <property type="evidence" value="ECO:0007669"/>
    <property type="project" value="UniProtKB-KW"/>
</dbReference>
<proteinExistence type="predicted"/>
<keyword evidence="2" id="KW-0808">Transferase</keyword>
<dbReference type="EMBL" id="JAMXLR010000092">
    <property type="protein sequence ID" value="MCO6047429.1"/>
    <property type="molecule type" value="Genomic_DNA"/>
</dbReference>
<evidence type="ECO:0000313" key="3">
    <source>
        <dbReference type="Proteomes" id="UP001155241"/>
    </source>
</evidence>
<name>A0A9X2JKU7_9BACT</name>
<evidence type="ECO:0000313" key="2">
    <source>
        <dbReference type="EMBL" id="MCO6047429.1"/>
    </source>
</evidence>
<dbReference type="Gene3D" id="3.40.50.150">
    <property type="entry name" value="Vaccinia Virus protein VP39"/>
    <property type="match status" value="1"/>
</dbReference>
<dbReference type="Proteomes" id="UP001155241">
    <property type="component" value="Unassembled WGS sequence"/>
</dbReference>
<protein>
    <submittedName>
        <fullName evidence="2">Class I SAM-dependent methyltransferase</fullName>
    </submittedName>
</protein>
<gene>
    <name evidence="2" type="ORF">NG895_26295</name>
</gene>
<dbReference type="GO" id="GO:0008757">
    <property type="term" value="F:S-adenosylmethionine-dependent methyltransferase activity"/>
    <property type="evidence" value="ECO:0007669"/>
    <property type="project" value="InterPro"/>
</dbReference>
<dbReference type="AlphaFoldDB" id="A0A9X2JKU7"/>